<name>A0ABW4C4F7_9BACL</name>
<dbReference type="InterPro" id="IPR003439">
    <property type="entry name" value="ABC_transporter-like_ATP-bd"/>
</dbReference>
<dbReference type="PROSITE" id="PS50893">
    <property type="entry name" value="ABC_TRANSPORTER_2"/>
    <property type="match status" value="1"/>
</dbReference>
<dbReference type="InterPro" id="IPR051782">
    <property type="entry name" value="ABC_Transporter_VariousFunc"/>
</dbReference>
<proteinExistence type="predicted"/>
<reference evidence="6" key="1">
    <citation type="journal article" date="2019" name="Int. J. Syst. Evol. Microbiol.">
        <title>The Global Catalogue of Microorganisms (GCM) 10K type strain sequencing project: providing services to taxonomists for standard genome sequencing and annotation.</title>
        <authorList>
            <consortium name="The Broad Institute Genomics Platform"/>
            <consortium name="The Broad Institute Genome Sequencing Center for Infectious Disease"/>
            <person name="Wu L."/>
            <person name="Ma J."/>
        </authorList>
    </citation>
    <scope>NUCLEOTIDE SEQUENCE [LARGE SCALE GENOMIC DNA]</scope>
    <source>
        <strain evidence="6">S1</strain>
    </source>
</reference>
<keyword evidence="1" id="KW-0813">Transport</keyword>
<dbReference type="Pfam" id="PF00005">
    <property type="entry name" value="ABC_tran"/>
    <property type="match status" value="1"/>
</dbReference>
<dbReference type="RefSeq" id="WP_380162466.1">
    <property type="nucleotide sequence ID" value="NZ_JBHTNU010000001.1"/>
</dbReference>
<keyword evidence="2" id="KW-0547">Nucleotide-binding</keyword>
<dbReference type="EMBL" id="JBHTNU010000001">
    <property type="protein sequence ID" value="MFD1425594.1"/>
    <property type="molecule type" value="Genomic_DNA"/>
</dbReference>
<protein>
    <submittedName>
        <fullName evidence="5">ABC transporter ATP-binding protein</fullName>
    </submittedName>
</protein>
<dbReference type="Proteomes" id="UP001597282">
    <property type="component" value="Unassembled WGS sequence"/>
</dbReference>
<sequence length="238" mass="26244">MKVLEVEIKAAGYEASRPIIQDLAFSVGAGELVGLIGPNGAGKSTTVKAILGLLKECRGEIRFTGETKRYAYVPEQPVTLEGLTLEEHLELAAAAFQLTSEARRKRSEELLNSFALQGVRHEYPERFSKGMRQKMMLLLAFLIEPEVLIIDEPFVGLDPRATQTFLRWMERQRKQGTGVLMSTHVLDTAERICDSFLLLDGGRQVAAGSMEAIREQSGLTEGTLLDCFGRLAGEETNG</sequence>
<feature type="domain" description="ABC transporter" evidence="4">
    <location>
        <begin position="1"/>
        <end position="226"/>
    </location>
</feature>
<evidence type="ECO:0000256" key="1">
    <source>
        <dbReference type="ARBA" id="ARBA00022448"/>
    </source>
</evidence>
<evidence type="ECO:0000313" key="5">
    <source>
        <dbReference type="EMBL" id="MFD1425594.1"/>
    </source>
</evidence>
<evidence type="ECO:0000256" key="2">
    <source>
        <dbReference type="ARBA" id="ARBA00022741"/>
    </source>
</evidence>
<dbReference type="SUPFAM" id="SSF52540">
    <property type="entry name" value="P-loop containing nucleoside triphosphate hydrolases"/>
    <property type="match status" value="1"/>
</dbReference>
<dbReference type="PANTHER" id="PTHR42939">
    <property type="entry name" value="ABC TRANSPORTER ATP-BINDING PROTEIN ALBC-RELATED"/>
    <property type="match status" value="1"/>
</dbReference>
<dbReference type="Gene3D" id="3.40.50.300">
    <property type="entry name" value="P-loop containing nucleotide triphosphate hydrolases"/>
    <property type="match status" value="1"/>
</dbReference>
<organism evidence="5 6">
    <name type="scientific">Kroppenstedtia sanguinis</name>
    <dbReference type="NCBI Taxonomy" id="1380684"/>
    <lineage>
        <taxon>Bacteria</taxon>
        <taxon>Bacillati</taxon>
        <taxon>Bacillota</taxon>
        <taxon>Bacilli</taxon>
        <taxon>Bacillales</taxon>
        <taxon>Thermoactinomycetaceae</taxon>
        <taxon>Kroppenstedtia</taxon>
    </lineage>
</organism>
<evidence type="ECO:0000259" key="4">
    <source>
        <dbReference type="PROSITE" id="PS50893"/>
    </source>
</evidence>
<dbReference type="InterPro" id="IPR003593">
    <property type="entry name" value="AAA+_ATPase"/>
</dbReference>
<accession>A0ABW4C4F7</accession>
<keyword evidence="3 5" id="KW-0067">ATP-binding</keyword>
<keyword evidence="6" id="KW-1185">Reference proteome</keyword>
<dbReference type="PROSITE" id="PS00211">
    <property type="entry name" value="ABC_TRANSPORTER_1"/>
    <property type="match status" value="1"/>
</dbReference>
<dbReference type="GO" id="GO:0005524">
    <property type="term" value="F:ATP binding"/>
    <property type="evidence" value="ECO:0007669"/>
    <property type="project" value="UniProtKB-KW"/>
</dbReference>
<dbReference type="CDD" id="cd03230">
    <property type="entry name" value="ABC_DR_subfamily_A"/>
    <property type="match status" value="1"/>
</dbReference>
<dbReference type="PANTHER" id="PTHR42939:SF2">
    <property type="entry name" value="ABC-TYPE TRANSPORTER ATP-BINDING PROTEIN ECSA"/>
    <property type="match status" value="1"/>
</dbReference>
<comment type="caution">
    <text evidence="5">The sequence shown here is derived from an EMBL/GenBank/DDBJ whole genome shotgun (WGS) entry which is preliminary data.</text>
</comment>
<gene>
    <name evidence="5" type="ORF">ACFQ4Y_01425</name>
</gene>
<evidence type="ECO:0000256" key="3">
    <source>
        <dbReference type="ARBA" id="ARBA00022840"/>
    </source>
</evidence>
<dbReference type="InterPro" id="IPR017871">
    <property type="entry name" value="ABC_transporter-like_CS"/>
</dbReference>
<dbReference type="InterPro" id="IPR027417">
    <property type="entry name" value="P-loop_NTPase"/>
</dbReference>
<evidence type="ECO:0000313" key="6">
    <source>
        <dbReference type="Proteomes" id="UP001597282"/>
    </source>
</evidence>
<dbReference type="SMART" id="SM00382">
    <property type="entry name" value="AAA"/>
    <property type="match status" value="1"/>
</dbReference>